<dbReference type="InterPro" id="IPR045174">
    <property type="entry name" value="Dof"/>
</dbReference>
<feature type="domain" description="Dof-type" evidence="10">
    <location>
        <begin position="175"/>
        <end position="229"/>
    </location>
</feature>
<keyword evidence="7 8" id="KW-0539">Nucleus</keyword>
<evidence type="ECO:0000256" key="7">
    <source>
        <dbReference type="ARBA" id="ARBA00023242"/>
    </source>
</evidence>
<feature type="region of interest" description="Disordered" evidence="9">
    <location>
        <begin position="132"/>
        <end position="173"/>
    </location>
</feature>
<protein>
    <recommendedName>
        <fullName evidence="10">Dof-type domain-containing protein</fullName>
    </recommendedName>
</protein>
<evidence type="ECO:0000256" key="1">
    <source>
        <dbReference type="ARBA" id="ARBA00022723"/>
    </source>
</evidence>
<feature type="region of interest" description="Disordered" evidence="9">
    <location>
        <begin position="56"/>
        <end position="91"/>
    </location>
</feature>
<organism evidence="11 12">
    <name type="scientific">Pisum sativum</name>
    <name type="common">Garden pea</name>
    <name type="synonym">Lathyrus oleraceus</name>
    <dbReference type="NCBI Taxonomy" id="3888"/>
    <lineage>
        <taxon>Eukaryota</taxon>
        <taxon>Viridiplantae</taxon>
        <taxon>Streptophyta</taxon>
        <taxon>Embryophyta</taxon>
        <taxon>Tracheophyta</taxon>
        <taxon>Spermatophyta</taxon>
        <taxon>Magnoliopsida</taxon>
        <taxon>eudicotyledons</taxon>
        <taxon>Gunneridae</taxon>
        <taxon>Pentapetalae</taxon>
        <taxon>rosids</taxon>
        <taxon>fabids</taxon>
        <taxon>Fabales</taxon>
        <taxon>Fabaceae</taxon>
        <taxon>Papilionoideae</taxon>
        <taxon>50 kb inversion clade</taxon>
        <taxon>NPAAA clade</taxon>
        <taxon>Hologalegina</taxon>
        <taxon>IRL clade</taxon>
        <taxon>Fabeae</taxon>
        <taxon>Lathyrus</taxon>
    </lineage>
</organism>
<keyword evidence="2 8" id="KW-0863">Zinc-finger</keyword>
<name>A0A9D4YD46_PEA</name>
<evidence type="ECO:0000313" key="11">
    <source>
        <dbReference type="EMBL" id="KAI5437413.1"/>
    </source>
</evidence>
<feature type="compositionally biased region" description="Basic and acidic residues" evidence="9">
    <location>
        <begin position="1"/>
        <end position="12"/>
    </location>
</feature>
<proteinExistence type="predicted"/>
<dbReference type="PANTHER" id="PTHR31089:SF78">
    <property type="entry name" value="CYCLIC DOF FACTOR 5"/>
    <property type="match status" value="1"/>
</dbReference>
<keyword evidence="1" id="KW-0479">Metal-binding</keyword>
<comment type="caution">
    <text evidence="11">The sequence shown here is derived from an EMBL/GenBank/DDBJ whole genome shotgun (WGS) entry which is preliminary data.</text>
</comment>
<dbReference type="GO" id="GO:0005634">
    <property type="term" value="C:nucleus"/>
    <property type="evidence" value="ECO:0007669"/>
    <property type="project" value="UniProtKB-SubCell"/>
</dbReference>
<feature type="compositionally biased region" description="Low complexity" evidence="9">
    <location>
        <begin position="75"/>
        <end position="91"/>
    </location>
</feature>
<keyword evidence="3" id="KW-0862">Zinc</keyword>
<sequence>ETHKQTEQRDKNNTPQPQQQQQFLLHITIEMSEMINDSTIKLFGRTIFLTHNIDVSTNDSSSEFEPSLPHEDFSNHSLHSSVSSSSPLEVNSSMEHVAKKYKETSRKEFTSDQDLDDEASFHLTKDLKSTTCSSLIENPKTPPSETETSQQNSTKIDEQSDISQDKSPMKPDKIVPCPRCKSMDTKFCYYNNYNIKQPRHFCKNCQRYWTSGGTTRKMLVGAGRRKNKISSFSSDVSHYQQMNTVFTFGSNSPIMSSTPLDKKMNIDSHEETIDKSYQSFPPQIPWNPAMCYPVSFYPNMVHYGGFLQPLWNVQSIPTQSCGPSKPTLGKHSRDGDMIIHPNSEKEKLGLESNKKEGNSNTSVLIPKTLIIDDPNEVAKSSVWSTIGIKNARGIFKGFASKGDDKNDHVVEASSSVLKANPAASSRSLVFHERI</sequence>
<dbReference type="Proteomes" id="UP001058974">
    <property type="component" value="Chromosome 2"/>
</dbReference>
<keyword evidence="6" id="KW-0804">Transcription</keyword>
<evidence type="ECO:0000256" key="6">
    <source>
        <dbReference type="ARBA" id="ARBA00023163"/>
    </source>
</evidence>
<evidence type="ECO:0000313" key="12">
    <source>
        <dbReference type="Proteomes" id="UP001058974"/>
    </source>
</evidence>
<accession>A0A9D4YD46</accession>
<dbReference type="PROSITE" id="PS50884">
    <property type="entry name" value="ZF_DOF_2"/>
    <property type="match status" value="1"/>
</dbReference>
<dbReference type="GO" id="GO:0003677">
    <property type="term" value="F:DNA binding"/>
    <property type="evidence" value="ECO:0007669"/>
    <property type="project" value="UniProtKB-UniRule"/>
</dbReference>
<dbReference type="PROSITE" id="PS01361">
    <property type="entry name" value="ZF_DOF_1"/>
    <property type="match status" value="1"/>
</dbReference>
<feature type="compositionally biased region" description="Basic and acidic residues" evidence="9">
    <location>
        <begin position="155"/>
        <end position="173"/>
    </location>
</feature>
<evidence type="ECO:0000256" key="9">
    <source>
        <dbReference type="SAM" id="MobiDB-lite"/>
    </source>
</evidence>
<comment type="subcellular location">
    <subcellularLocation>
        <location evidence="8">Nucleus</location>
    </subcellularLocation>
</comment>
<evidence type="ECO:0000256" key="4">
    <source>
        <dbReference type="ARBA" id="ARBA00023015"/>
    </source>
</evidence>
<feature type="compositionally biased region" description="Polar residues" evidence="9">
    <location>
        <begin position="143"/>
        <end position="154"/>
    </location>
</feature>
<gene>
    <name evidence="11" type="ORF">KIW84_023504</name>
</gene>
<keyword evidence="12" id="KW-1185">Reference proteome</keyword>
<keyword evidence="5 8" id="KW-0238">DNA-binding</keyword>
<dbReference type="AlphaFoldDB" id="A0A9D4YD46"/>
<evidence type="ECO:0000259" key="10">
    <source>
        <dbReference type="PROSITE" id="PS50884"/>
    </source>
</evidence>
<evidence type="ECO:0000256" key="8">
    <source>
        <dbReference type="PROSITE-ProRule" id="PRU00071"/>
    </source>
</evidence>
<dbReference type="Pfam" id="PF02701">
    <property type="entry name" value="Zn_ribbon_Dof"/>
    <property type="match status" value="1"/>
</dbReference>
<evidence type="ECO:0000256" key="2">
    <source>
        <dbReference type="ARBA" id="ARBA00022771"/>
    </source>
</evidence>
<reference evidence="11 12" key="1">
    <citation type="journal article" date="2022" name="Nat. Genet.">
        <title>Improved pea reference genome and pan-genome highlight genomic features and evolutionary characteristics.</title>
        <authorList>
            <person name="Yang T."/>
            <person name="Liu R."/>
            <person name="Luo Y."/>
            <person name="Hu S."/>
            <person name="Wang D."/>
            <person name="Wang C."/>
            <person name="Pandey M.K."/>
            <person name="Ge S."/>
            <person name="Xu Q."/>
            <person name="Li N."/>
            <person name="Li G."/>
            <person name="Huang Y."/>
            <person name="Saxena R.K."/>
            <person name="Ji Y."/>
            <person name="Li M."/>
            <person name="Yan X."/>
            <person name="He Y."/>
            <person name="Liu Y."/>
            <person name="Wang X."/>
            <person name="Xiang C."/>
            <person name="Varshney R.K."/>
            <person name="Ding H."/>
            <person name="Gao S."/>
            <person name="Zong X."/>
        </authorList>
    </citation>
    <scope>NUCLEOTIDE SEQUENCE [LARGE SCALE GENOMIC DNA]</scope>
    <source>
        <strain evidence="11 12">cv. Zhongwan 6</strain>
    </source>
</reference>
<dbReference type="GO" id="GO:0003700">
    <property type="term" value="F:DNA-binding transcription factor activity"/>
    <property type="evidence" value="ECO:0007669"/>
    <property type="project" value="InterPro"/>
</dbReference>
<evidence type="ECO:0000256" key="5">
    <source>
        <dbReference type="ARBA" id="ARBA00023125"/>
    </source>
</evidence>
<feature type="non-terminal residue" evidence="11">
    <location>
        <position position="434"/>
    </location>
</feature>
<keyword evidence="4" id="KW-0805">Transcription regulation</keyword>
<evidence type="ECO:0000256" key="3">
    <source>
        <dbReference type="ARBA" id="ARBA00022833"/>
    </source>
</evidence>
<dbReference type="GO" id="GO:0008270">
    <property type="term" value="F:zinc ion binding"/>
    <property type="evidence" value="ECO:0007669"/>
    <property type="project" value="UniProtKB-KW"/>
</dbReference>
<dbReference type="Gramene" id="Psat02G0350400-T1">
    <property type="protein sequence ID" value="KAI5437413.1"/>
    <property type="gene ID" value="KIW84_023504"/>
</dbReference>
<dbReference type="PANTHER" id="PTHR31089">
    <property type="entry name" value="CYCLIC DOF FACTOR 2"/>
    <property type="match status" value="1"/>
</dbReference>
<dbReference type="InterPro" id="IPR003851">
    <property type="entry name" value="Znf_Dof"/>
</dbReference>
<dbReference type="EMBL" id="JAMSHJ010000002">
    <property type="protein sequence ID" value="KAI5437413.1"/>
    <property type="molecule type" value="Genomic_DNA"/>
</dbReference>
<feature type="region of interest" description="Disordered" evidence="9">
    <location>
        <begin position="1"/>
        <end position="20"/>
    </location>
</feature>